<gene>
    <name evidence="2" type="ORF">KI387_009069</name>
</gene>
<feature type="region of interest" description="Disordered" evidence="1">
    <location>
        <begin position="19"/>
        <end position="44"/>
    </location>
</feature>
<dbReference type="AlphaFoldDB" id="A0AA38CPU5"/>
<accession>A0AA38CPU5</accession>
<comment type="caution">
    <text evidence="2">The sequence shown here is derived from an EMBL/GenBank/DDBJ whole genome shotgun (WGS) entry which is preliminary data.</text>
</comment>
<evidence type="ECO:0000256" key="1">
    <source>
        <dbReference type="SAM" id="MobiDB-lite"/>
    </source>
</evidence>
<organism evidence="2 3">
    <name type="scientific">Taxus chinensis</name>
    <name type="common">Chinese yew</name>
    <name type="synonym">Taxus wallichiana var. chinensis</name>
    <dbReference type="NCBI Taxonomy" id="29808"/>
    <lineage>
        <taxon>Eukaryota</taxon>
        <taxon>Viridiplantae</taxon>
        <taxon>Streptophyta</taxon>
        <taxon>Embryophyta</taxon>
        <taxon>Tracheophyta</taxon>
        <taxon>Spermatophyta</taxon>
        <taxon>Pinopsida</taxon>
        <taxon>Pinidae</taxon>
        <taxon>Conifers II</taxon>
        <taxon>Cupressales</taxon>
        <taxon>Taxaceae</taxon>
        <taxon>Taxus</taxon>
    </lineage>
</organism>
<dbReference type="Proteomes" id="UP000824469">
    <property type="component" value="Unassembled WGS sequence"/>
</dbReference>
<feature type="non-terminal residue" evidence="2">
    <location>
        <position position="1"/>
    </location>
</feature>
<keyword evidence="3" id="KW-1185">Reference proteome</keyword>
<sequence>GGCFERMASTEEVVVEGRGFGDGEEGKVVTDKETRHSHSHGSFKKRDLTRMELSRISGTGHAQVRINMNSYSNRNAIGVSEHSWGSVFDHIFSRFSYPYQ</sequence>
<dbReference type="EMBL" id="JAHRHJ020000008">
    <property type="protein sequence ID" value="KAH9304665.1"/>
    <property type="molecule type" value="Genomic_DNA"/>
</dbReference>
<protein>
    <submittedName>
        <fullName evidence="2">Uncharacterized protein</fullName>
    </submittedName>
</protein>
<evidence type="ECO:0000313" key="3">
    <source>
        <dbReference type="Proteomes" id="UP000824469"/>
    </source>
</evidence>
<evidence type="ECO:0000313" key="2">
    <source>
        <dbReference type="EMBL" id="KAH9304665.1"/>
    </source>
</evidence>
<proteinExistence type="predicted"/>
<feature type="non-terminal residue" evidence="2">
    <location>
        <position position="100"/>
    </location>
</feature>
<reference evidence="2 3" key="1">
    <citation type="journal article" date="2021" name="Nat. Plants">
        <title>The Taxus genome provides insights into paclitaxel biosynthesis.</title>
        <authorList>
            <person name="Xiong X."/>
            <person name="Gou J."/>
            <person name="Liao Q."/>
            <person name="Li Y."/>
            <person name="Zhou Q."/>
            <person name="Bi G."/>
            <person name="Li C."/>
            <person name="Du R."/>
            <person name="Wang X."/>
            <person name="Sun T."/>
            <person name="Guo L."/>
            <person name="Liang H."/>
            <person name="Lu P."/>
            <person name="Wu Y."/>
            <person name="Zhang Z."/>
            <person name="Ro D.K."/>
            <person name="Shang Y."/>
            <person name="Huang S."/>
            <person name="Yan J."/>
        </authorList>
    </citation>
    <scope>NUCLEOTIDE SEQUENCE [LARGE SCALE GENOMIC DNA]</scope>
    <source>
        <strain evidence="2">Ta-2019</strain>
    </source>
</reference>
<name>A0AA38CPU5_TAXCH</name>
<feature type="compositionally biased region" description="Basic and acidic residues" evidence="1">
    <location>
        <begin position="19"/>
        <end position="36"/>
    </location>
</feature>